<sequence length="394" mass="42471">MPVTMASADQVLKIVYRELLENQLNTETDPLYNAIAATTEDVTGKQVVKAAPFGINGGMGAGTETGNLPKSNPNQYKNFVSDLRNFFGTLSISHKSMKASANNEGAFLNLLQGEIEGLKRAAKFNNSRMLYGDGVGIIATATGAATSQLTFTVNSYKYLIEGLTIDILNASTHATITNGSARRIVNVVRSSTPTITIDTEGGNVTLTGTEIITVQQSYNMEITGLGAIFKNSGSLYGVDRASNYWMVPYMQSAIGSIADTKIQKAIKYLDDVTGAKTNFLLCSSGVETAYYAYLESTKRNVNVLDLKGGFTALSYGNKPLVSSKFVPDGTMILLDTNKFKFHHMGDWEWLEGTTGAILNQIQGTPVFTATLVRYMEMICDHPGGQAMLTGISEG</sequence>
<protein>
    <submittedName>
        <fullName evidence="2">Phage major capsid protein</fullName>
    </submittedName>
</protein>
<keyword evidence="3" id="KW-1185">Reference proteome</keyword>
<feature type="domain" description="Rhodanese" evidence="1">
    <location>
        <begin position="280"/>
        <end position="322"/>
    </location>
</feature>
<dbReference type="InterPro" id="IPR001763">
    <property type="entry name" value="Rhodanese-like_dom"/>
</dbReference>
<dbReference type="EMBL" id="JBJHZX010000029">
    <property type="protein sequence ID" value="MFL0197389.1"/>
    <property type="molecule type" value="Genomic_DNA"/>
</dbReference>
<reference evidence="2 3" key="1">
    <citation type="submission" date="2024-11" db="EMBL/GenBank/DDBJ databases">
        <authorList>
            <person name="Heng Y.C."/>
            <person name="Lim A.C.H."/>
            <person name="Lee J.K.Y."/>
            <person name="Kittelmann S."/>
        </authorList>
    </citation>
    <scope>NUCLEOTIDE SEQUENCE [LARGE SCALE GENOMIC DNA]</scope>
    <source>
        <strain evidence="2 3">WILCCON 0269</strain>
    </source>
</reference>
<dbReference type="PROSITE" id="PS50206">
    <property type="entry name" value="RHODANESE_3"/>
    <property type="match status" value="1"/>
</dbReference>
<name>A0ABW8SMT3_9CLOT</name>
<gene>
    <name evidence="2" type="ORF">ACJDU8_17740</name>
</gene>
<dbReference type="Proteomes" id="UP001623660">
    <property type="component" value="Unassembled WGS sequence"/>
</dbReference>
<evidence type="ECO:0000313" key="3">
    <source>
        <dbReference type="Proteomes" id="UP001623660"/>
    </source>
</evidence>
<evidence type="ECO:0000259" key="1">
    <source>
        <dbReference type="PROSITE" id="PS50206"/>
    </source>
</evidence>
<accession>A0ABW8SMT3</accession>
<dbReference type="RefSeq" id="WP_406793494.1">
    <property type="nucleotide sequence ID" value="NZ_JBJHZX010000029.1"/>
</dbReference>
<dbReference type="NCBIfam" id="NF033394">
    <property type="entry name" value="capsid_maj_Podo"/>
    <property type="match status" value="1"/>
</dbReference>
<proteinExistence type="predicted"/>
<organism evidence="2 3">
    <name type="scientific">Candidatus Clostridium eludens</name>
    <dbReference type="NCBI Taxonomy" id="3381663"/>
    <lineage>
        <taxon>Bacteria</taxon>
        <taxon>Bacillati</taxon>
        <taxon>Bacillota</taxon>
        <taxon>Clostridia</taxon>
        <taxon>Eubacteriales</taxon>
        <taxon>Clostridiaceae</taxon>
        <taxon>Clostridium</taxon>
    </lineage>
</organism>
<dbReference type="InterPro" id="IPR049718">
    <property type="entry name" value="AKO59007-like"/>
</dbReference>
<comment type="caution">
    <text evidence="2">The sequence shown here is derived from an EMBL/GenBank/DDBJ whole genome shotgun (WGS) entry which is preliminary data.</text>
</comment>
<evidence type="ECO:0000313" key="2">
    <source>
        <dbReference type="EMBL" id="MFL0197389.1"/>
    </source>
</evidence>